<evidence type="ECO:0000313" key="11">
    <source>
        <dbReference type="Proteomes" id="UP001500064"/>
    </source>
</evidence>
<comment type="caution">
    <text evidence="10">The sequence shown here is derived from an EMBL/GenBank/DDBJ whole genome shotgun (WGS) entry which is preliminary data.</text>
</comment>
<dbReference type="Gene3D" id="1.20.1720.10">
    <property type="entry name" value="Multidrug resistance protein D"/>
    <property type="match status" value="1"/>
</dbReference>
<dbReference type="PROSITE" id="PS00216">
    <property type="entry name" value="SUGAR_TRANSPORT_1"/>
    <property type="match status" value="1"/>
</dbReference>
<feature type="domain" description="Major facilitator superfamily (MFS) profile" evidence="9">
    <location>
        <begin position="1"/>
        <end position="435"/>
    </location>
</feature>
<name>A0ABN2H0Q0_9ACTN</name>
<sequence>MCATVAGLVMADTLASTLLLPMLGHDPIAKGVPVAHVSLLTTAYLAAIAALLIPAGRLADRFGRRAVLAVGLAAFAVGALTMAFGSTWALLLAGRLAQGVGAALMLPSALGLLLGGVGEQQSRGAVALWGAATGIGGLTMQAVGGVMLEEFGWRMLCLPIGMTALAMLLLVPLLPRSRAEHRVGLDLIGMALMASAVAALVLVITCGSSWGWTSPSTAVAVAVSLAGAGLMASRSRRRPGSVLDGPLWRCRDFGWGAWSSLLYGLVAFTILVLGPMVLREAGMSPSGAGLVLAPMSAAVTLISPLAAWLTRRLGTSWAVYAGALLSAIGCLALVISGMSPLGGMAALVIMGAGFGILTTAATISGTLAVDPHRYGEAVGTITTARILGAAIGPAIALAYLTNATTPSANRPYEVLLACMTTIVLLAGCALARAVRQNHAGKSANKDTDLAVATARPEDIALLREALLRQRARFEAMASAAEDELAVLTDPRRVRSTTSDARTSLPLGGPA</sequence>
<comment type="subcellular location">
    <subcellularLocation>
        <location evidence="1">Cell membrane</location>
        <topology evidence="1">Multi-pass membrane protein</topology>
    </subcellularLocation>
</comment>
<keyword evidence="5 8" id="KW-1133">Transmembrane helix</keyword>
<evidence type="ECO:0000256" key="6">
    <source>
        <dbReference type="ARBA" id="ARBA00023136"/>
    </source>
</evidence>
<dbReference type="Gene3D" id="1.20.1250.20">
    <property type="entry name" value="MFS general substrate transporter like domains"/>
    <property type="match status" value="1"/>
</dbReference>
<feature type="region of interest" description="Disordered" evidence="7">
    <location>
        <begin position="490"/>
        <end position="510"/>
    </location>
</feature>
<evidence type="ECO:0000256" key="7">
    <source>
        <dbReference type="SAM" id="MobiDB-lite"/>
    </source>
</evidence>
<dbReference type="SUPFAM" id="SSF103473">
    <property type="entry name" value="MFS general substrate transporter"/>
    <property type="match status" value="1"/>
</dbReference>
<keyword evidence="2" id="KW-0813">Transport</keyword>
<dbReference type="InterPro" id="IPR036259">
    <property type="entry name" value="MFS_trans_sf"/>
</dbReference>
<protein>
    <submittedName>
        <fullName evidence="10">MFS transporter</fullName>
    </submittedName>
</protein>
<dbReference type="InterPro" id="IPR011701">
    <property type="entry name" value="MFS"/>
</dbReference>
<reference evidence="10 11" key="1">
    <citation type="journal article" date="2019" name="Int. J. Syst. Evol. Microbiol.">
        <title>The Global Catalogue of Microorganisms (GCM) 10K type strain sequencing project: providing services to taxonomists for standard genome sequencing and annotation.</title>
        <authorList>
            <consortium name="The Broad Institute Genomics Platform"/>
            <consortium name="The Broad Institute Genome Sequencing Center for Infectious Disease"/>
            <person name="Wu L."/>
            <person name="Ma J."/>
        </authorList>
    </citation>
    <scope>NUCLEOTIDE SEQUENCE [LARGE SCALE GENOMIC DNA]</scope>
    <source>
        <strain evidence="10 11">JCM 13929</strain>
    </source>
</reference>
<feature type="transmembrane region" description="Helical" evidence="8">
    <location>
        <begin position="412"/>
        <end position="431"/>
    </location>
</feature>
<keyword evidence="4 8" id="KW-0812">Transmembrane</keyword>
<dbReference type="Proteomes" id="UP001500064">
    <property type="component" value="Unassembled WGS sequence"/>
</dbReference>
<evidence type="ECO:0000256" key="8">
    <source>
        <dbReference type="SAM" id="Phobius"/>
    </source>
</evidence>
<dbReference type="PANTHER" id="PTHR42718">
    <property type="entry name" value="MAJOR FACILITATOR SUPERFAMILY MULTIDRUG TRANSPORTER MFSC"/>
    <property type="match status" value="1"/>
</dbReference>
<dbReference type="InterPro" id="IPR020846">
    <property type="entry name" value="MFS_dom"/>
</dbReference>
<feature type="transmembrane region" description="Helical" evidence="8">
    <location>
        <begin position="66"/>
        <end position="90"/>
    </location>
</feature>
<evidence type="ECO:0000313" key="10">
    <source>
        <dbReference type="EMBL" id="GAA1679997.1"/>
    </source>
</evidence>
<evidence type="ECO:0000256" key="4">
    <source>
        <dbReference type="ARBA" id="ARBA00022692"/>
    </source>
</evidence>
<feature type="transmembrane region" description="Helical" evidence="8">
    <location>
        <begin position="344"/>
        <end position="369"/>
    </location>
</feature>
<feature type="transmembrane region" description="Helical" evidence="8">
    <location>
        <begin position="381"/>
        <end position="400"/>
    </location>
</feature>
<evidence type="ECO:0000259" key="9">
    <source>
        <dbReference type="PROSITE" id="PS50850"/>
    </source>
</evidence>
<dbReference type="PANTHER" id="PTHR42718:SF46">
    <property type="entry name" value="BLR6921 PROTEIN"/>
    <property type="match status" value="1"/>
</dbReference>
<feature type="transmembrane region" description="Helical" evidence="8">
    <location>
        <begin position="153"/>
        <end position="171"/>
    </location>
</feature>
<dbReference type="Pfam" id="PF07690">
    <property type="entry name" value="MFS_1"/>
    <property type="match status" value="1"/>
</dbReference>
<feature type="transmembrane region" description="Helical" evidence="8">
    <location>
        <begin position="210"/>
        <end position="232"/>
    </location>
</feature>
<keyword evidence="11" id="KW-1185">Reference proteome</keyword>
<evidence type="ECO:0000256" key="2">
    <source>
        <dbReference type="ARBA" id="ARBA00022448"/>
    </source>
</evidence>
<evidence type="ECO:0000256" key="3">
    <source>
        <dbReference type="ARBA" id="ARBA00022475"/>
    </source>
</evidence>
<feature type="transmembrane region" description="Helical" evidence="8">
    <location>
        <begin position="253"/>
        <end position="278"/>
    </location>
</feature>
<keyword evidence="6 8" id="KW-0472">Membrane</keyword>
<evidence type="ECO:0000256" key="5">
    <source>
        <dbReference type="ARBA" id="ARBA00022989"/>
    </source>
</evidence>
<organism evidence="10 11">
    <name type="scientific">Nonomuraea maheshkhaliensis</name>
    <dbReference type="NCBI Taxonomy" id="419590"/>
    <lineage>
        <taxon>Bacteria</taxon>
        <taxon>Bacillati</taxon>
        <taxon>Actinomycetota</taxon>
        <taxon>Actinomycetes</taxon>
        <taxon>Streptosporangiales</taxon>
        <taxon>Streptosporangiaceae</taxon>
        <taxon>Nonomuraea</taxon>
    </lineage>
</organism>
<evidence type="ECO:0000256" key="1">
    <source>
        <dbReference type="ARBA" id="ARBA00004651"/>
    </source>
</evidence>
<feature type="transmembrane region" description="Helical" evidence="8">
    <location>
        <begin position="126"/>
        <end position="147"/>
    </location>
</feature>
<feature type="transmembrane region" description="Helical" evidence="8">
    <location>
        <begin position="290"/>
        <end position="310"/>
    </location>
</feature>
<dbReference type="EMBL" id="BAAAMU010000119">
    <property type="protein sequence ID" value="GAA1679997.1"/>
    <property type="molecule type" value="Genomic_DNA"/>
</dbReference>
<feature type="transmembrane region" description="Helical" evidence="8">
    <location>
        <begin position="317"/>
        <end position="338"/>
    </location>
</feature>
<feature type="transmembrane region" description="Helical" evidence="8">
    <location>
        <begin position="183"/>
        <end position="204"/>
    </location>
</feature>
<feature type="transmembrane region" description="Helical" evidence="8">
    <location>
        <begin position="96"/>
        <end position="114"/>
    </location>
</feature>
<gene>
    <name evidence="10" type="ORF">GCM10009733_090960</name>
</gene>
<dbReference type="InterPro" id="IPR005829">
    <property type="entry name" value="Sugar_transporter_CS"/>
</dbReference>
<accession>A0ABN2H0Q0</accession>
<keyword evidence="3" id="KW-1003">Cell membrane</keyword>
<dbReference type="PROSITE" id="PS50850">
    <property type="entry name" value="MFS"/>
    <property type="match status" value="1"/>
</dbReference>
<proteinExistence type="predicted"/>
<feature type="transmembrane region" description="Helical" evidence="8">
    <location>
        <begin position="31"/>
        <end position="54"/>
    </location>
</feature>